<evidence type="ECO:0000313" key="3">
    <source>
        <dbReference type="Proteomes" id="UP000299102"/>
    </source>
</evidence>
<reference evidence="2 3" key="1">
    <citation type="journal article" date="2019" name="Commun. Biol.">
        <title>The bagworm genome reveals a unique fibroin gene that provides high tensile strength.</title>
        <authorList>
            <person name="Kono N."/>
            <person name="Nakamura H."/>
            <person name="Ohtoshi R."/>
            <person name="Tomita M."/>
            <person name="Numata K."/>
            <person name="Arakawa K."/>
        </authorList>
    </citation>
    <scope>NUCLEOTIDE SEQUENCE [LARGE SCALE GENOMIC DNA]</scope>
</reference>
<comment type="caution">
    <text evidence="2">The sequence shown here is derived from an EMBL/GenBank/DDBJ whole genome shotgun (WGS) entry which is preliminary data.</text>
</comment>
<dbReference type="OrthoDB" id="2789670at2759"/>
<sequence>MRNVLGYRLDIDSMMIVEIIILLITGVFGYFYYVHRKMINDLGAKGVKMAPALPMFGSFLKSNFGQRHLLEDVYDCYNSFPEERIEKVRTKEKNKDHWILNLRSIKRLKEYQEKKIREGGTRKPKIH</sequence>
<protein>
    <submittedName>
        <fullName evidence="2">Uncharacterized protein</fullName>
    </submittedName>
</protein>
<gene>
    <name evidence="2" type="ORF">EVAR_99119_1</name>
</gene>
<name>A0A4C1YQW5_EUMVA</name>
<organism evidence="2 3">
    <name type="scientific">Eumeta variegata</name>
    <name type="common">Bagworm moth</name>
    <name type="synonym">Eumeta japonica</name>
    <dbReference type="NCBI Taxonomy" id="151549"/>
    <lineage>
        <taxon>Eukaryota</taxon>
        <taxon>Metazoa</taxon>
        <taxon>Ecdysozoa</taxon>
        <taxon>Arthropoda</taxon>
        <taxon>Hexapoda</taxon>
        <taxon>Insecta</taxon>
        <taxon>Pterygota</taxon>
        <taxon>Neoptera</taxon>
        <taxon>Endopterygota</taxon>
        <taxon>Lepidoptera</taxon>
        <taxon>Glossata</taxon>
        <taxon>Ditrysia</taxon>
        <taxon>Tineoidea</taxon>
        <taxon>Psychidae</taxon>
        <taxon>Oiketicinae</taxon>
        <taxon>Eumeta</taxon>
    </lineage>
</organism>
<feature type="transmembrane region" description="Helical" evidence="1">
    <location>
        <begin position="15"/>
        <end position="33"/>
    </location>
</feature>
<proteinExistence type="predicted"/>
<keyword evidence="3" id="KW-1185">Reference proteome</keyword>
<keyword evidence="1" id="KW-1133">Transmembrane helix</keyword>
<dbReference type="EMBL" id="BGZK01001335">
    <property type="protein sequence ID" value="GBP77550.1"/>
    <property type="molecule type" value="Genomic_DNA"/>
</dbReference>
<keyword evidence="1" id="KW-0472">Membrane</keyword>
<accession>A0A4C1YQW5</accession>
<dbReference type="Proteomes" id="UP000299102">
    <property type="component" value="Unassembled WGS sequence"/>
</dbReference>
<keyword evidence="1" id="KW-0812">Transmembrane</keyword>
<evidence type="ECO:0000313" key="2">
    <source>
        <dbReference type="EMBL" id="GBP77550.1"/>
    </source>
</evidence>
<evidence type="ECO:0000256" key="1">
    <source>
        <dbReference type="SAM" id="Phobius"/>
    </source>
</evidence>
<dbReference type="AlphaFoldDB" id="A0A4C1YQW5"/>